<organism evidence="1 2">
    <name type="scientific">Pluteus cervinus</name>
    <dbReference type="NCBI Taxonomy" id="181527"/>
    <lineage>
        <taxon>Eukaryota</taxon>
        <taxon>Fungi</taxon>
        <taxon>Dikarya</taxon>
        <taxon>Basidiomycota</taxon>
        <taxon>Agaricomycotina</taxon>
        <taxon>Agaricomycetes</taxon>
        <taxon>Agaricomycetidae</taxon>
        <taxon>Agaricales</taxon>
        <taxon>Pluteineae</taxon>
        <taxon>Pluteaceae</taxon>
        <taxon>Pluteus</taxon>
    </lineage>
</organism>
<name>A0ACD3AUK6_9AGAR</name>
<dbReference type="EMBL" id="ML208340">
    <property type="protein sequence ID" value="TFK68959.1"/>
    <property type="molecule type" value="Genomic_DNA"/>
</dbReference>
<proteinExistence type="predicted"/>
<keyword evidence="2" id="KW-1185">Reference proteome</keyword>
<sequence length="1072" mass="115970">MASDEPKSNRQPPFPSSSDSSRSQPDRRRFRSQSTASPGQFNIHAATDPRDSSINLGQVHHPSSPFGGASTHFSPASLPYPPPTGPSTFVGPYFVSPSTMGIPQHQYPQSTQFGYPQRFHHAARSEGLVPMHQQHYHGAYGSPILPSQSAMYSYHQHSGETPQNAPHGTFTNHSTSPHYSHLHHTPSPSAASFSQSSAGGQPPISPIYPSGPPGTFPGMRFSPTVPPQQFPYHHAHPPFSTSPQFAPTTYGQVHAQSPDPDQGGWWYHAPPLQRPFEVRPGPSQPYYPLPPYSHVSPLRSQEPEGPPPRQAQHPGPSLPLNTEETPLASFPFPLTNAPPLTRSSSRLGGGSSLGGTTPNPSTPSQSHSQTQSQIAHQTQTQVPAANADRPPSSATTPQPQLRPVVRRSYHPNPPPHRSEWVMWAGNVPSDATHDELWRLFTGPTSSDQLSSGESGELILGSPTNQPETSSTSNPNPGANANNNPSSGVLSIFLIARSNCAFINYENEDKLNDAIGKFSGVPLRQNDPRCPKLVCRVRRKEEDLQAGVGGQRGVGMHVKWVKDRKGKKNEVLGRDNDASSGPPDPRMEGLARTLVTSLSMQDGSQWGASAPLEHQESEQISPVSSSHGKQSSSSGSYASTNSSILARYFPQRYFILKSLTQYDLDLSVEKGLWATQKHNEGILDQAYRTSKDVFLIFGVNRSGEFYGYARMTGPVIHGQQSVPWASRSQESQFDLSASSSGQGVSPHNPPFGSRFAEGSPTQFSAFVGTSDLQALERDRYRHSAPPKVGAMGENRPTLSTGAGRYSLDHQLRNRVQPGEGRRESGLGLGERWAQQPMSGGSSSSFGSAGSGASGSGFGPGSAGSPLEFPWDSVSSRGSGSGLGVVDEAEELHHSSDVSLDASGQDSAIYAQATTATPDGVLPQSMPGDDDAEKPESWGESFRIQWITTERLPFNRARHLRNPWNHDREVKVSRDGTELEPGVGKKLLEEWEAIKNERVDGKEIHTDEEVGGKGKGRVENDRDKAKSQPAISRQSQYLPPERAFSETPTTATARRGSARSPLTAFRTDPGGTRR</sequence>
<gene>
    <name evidence="1" type="ORF">BDN72DRAFT_841151</name>
</gene>
<evidence type="ECO:0000313" key="1">
    <source>
        <dbReference type="EMBL" id="TFK68959.1"/>
    </source>
</evidence>
<accession>A0ACD3AUK6</accession>
<evidence type="ECO:0000313" key="2">
    <source>
        <dbReference type="Proteomes" id="UP000308600"/>
    </source>
</evidence>
<dbReference type="Proteomes" id="UP000308600">
    <property type="component" value="Unassembled WGS sequence"/>
</dbReference>
<protein>
    <submittedName>
        <fullName evidence="1">Uncharacterized protein</fullName>
    </submittedName>
</protein>
<reference evidence="1 2" key="1">
    <citation type="journal article" date="2019" name="Nat. Ecol. Evol.">
        <title>Megaphylogeny resolves global patterns of mushroom evolution.</title>
        <authorList>
            <person name="Varga T."/>
            <person name="Krizsan K."/>
            <person name="Foldi C."/>
            <person name="Dima B."/>
            <person name="Sanchez-Garcia M."/>
            <person name="Sanchez-Ramirez S."/>
            <person name="Szollosi G.J."/>
            <person name="Szarkandi J.G."/>
            <person name="Papp V."/>
            <person name="Albert L."/>
            <person name="Andreopoulos W."/>
            <person name="Angelini C."/>
            <person name="Antonin V."/>
            <person name="Barry K.W."/>
            <person name="Bougher N.L."/>
            <person name="Buchanan P."/>
            <person name="Buyck B."/>
            <person name="Bense V."/>
            <person name="Catcheside P."/>
            <person name="Chovatia M."/>
            <person name="Cooper J."/>
            <person name="Damon W."/>
            <person name="Desjardin D."/>
            <person name="Finy P."/>
            <person name="Geml J."/>
            <person name="Haridas S."/>
            <person name="Hughes K."/>
            <person name="Justo A."/>
            <person name="Karasinski D."/>
            <person name="Kautmanova I."/>
            <person name="Kiss B."/>
            <person name="Kocsube S."/>
            <person name="Kotiranta H."/>
            <person name="LaButti K.M."/>
            <person name="Lechner B.E."/>
            <person name="Liimatainen K."/>
            <person name="Lipzen A."/>
            <person name="Lukacs Z."/>
            <person name="Mihaltcheva S."/>
            <person name="Morgado L.N."/>
            <person name="Niskanen T."/>
            <person name="Noordeloos M.E."/>
            <person name="Ohm R.A."/>
            <person name="Ortiz-Santana B."/>
            <person name="Ovrebo C."/>
            <person name="Racz N."/>
            <person name="Riley R."/>
            <person name="Savchenko A."/>
            <person name="Shiryaev A."/>
            <person name="Soop K."/>
            <person name="Spirin V."/>
            <person name="Szebenyi C."/>
            <person name="Tomsovsky M."/>
            <person name="Tulloss R.E."/>
            <person name="Uehling J."/>
            <person name="Grigoriev I.V."/>
            <person name="Vagvolgyi C."/>
            <person name="Papp T."/>
            <person name="Martin F.M."/>
            <person name="Miettinen O."/>
            <person name="Hibbett D.S."/>
            <person name="Nagy L.G."/>
        </authorList>
    </citation>
    <scope>NUCLEOTIDE SEQUENCE [LARGE SCALE GENOMIC DNA]</scope>
    <source>
        <strain evidence="1 2">NL-1719</strain>
    </source>
</reference>